<feature type="coiled-coil region" evidence="5">
    <location>
        <begin position="118"/>
        <end position="145"/>
    </location>
</feature>
<keyword evidence="2" id="KW-0227">DNA damage</keyword>
<evidence type="ECO:0000256" key="2">
    <source>
        <dbReference type="ARBA" id="ARBA00022763"/>
    </source>
</evidence>
<evidence type="ECO:0000256" key="5">
    <source>
        <dbReference type="SAM" id="Coils"/>
    </source>
</evidence>
<feature type="domain" description="Helix-hairpin-helix DNA-binding motif class 1" evidence="6">
    <location>
        <begin position="108"/>
        <end position="127"/>
    </location>
</feature>
<dbReference type="Gene3D" id="1.10.150.20">
    <property type="entry name" value="5' to 3' exonuclease, C-terminal subdomain"/>
    <property type="match status" value="1"/>
</dbReference>
<dbReference type="GO" id="GO:0009378">
    <property type="term" value="F:four-way junction helicase activity"/>
    <property type="evidence" value="ECO:0007669"/>
    <property type="project" value="InterPro"/>
</dbReference>
<dbReference type="EMBL" id="LAZR01010701">
    <property type="protein sequence ID" value="KKM65582.1"/>
    <property type="molecule type" value="Genomic_DNA"/>
</dbReference>
<dbReference type="CDD" id="cd14332">
    <property type="entry name" value="UBA_RuvA_C"/>
    <property type="match status" value="1"/>
</dbReference>
<keyword evidence="1" id="KW-0963">Cytoplasm</keyword>
<dbReference type="Pfam" id="PF01330">
    <property type="entry name" value="RuvA_N"/>
    <property type="match status" value="1"/>
</dbReference>
<dbReference type="Gene3D" id="1.10.8.10">
    <property type="entry name" value="DNA helicase RuvA subunit, C-terminal domain"/>
    <property type="match status" value="1"/>
</dbReference>
<proteinExistence type="inferred from homology"/>
<dbReference type="InterPro" id="IPR000085">
    <property type="entry name" value="RuvA"/>
</dbReference>
<evidence type="ECO:0000256" key="3">
    <source>
        <dbReference type="ARBA" id="ARBA00023125"/>
    </source>
</evidence>
<keyword evidence="4" id="KW-0234">DNA repair</keyword>
<protein>
    <recommendedName>
        <fullName evidence="6">Helix-hairpin-helix DNA-binding motif class 1 domain-containing protein</fullName>
    </recommendedName>
</protein>
<dbReference type="SMART" id="SM00278">
    <property type="entry name" value="HhH1"/>
    <property type="match status" value="2"/>
</dbReference>
<dbReference type="GO" id="GO:0005524">
    <property type="term" value="F:ATP binding"/>
    <property type="evidence" value="ECO:0007669"/>
    <property type="project" value="InterPro"/>
</dbReference>
<dbReference type="SUPFAM" id="SSF47781">
    <property type="entry name" value="RuvA domain 2-like"/>
    <property type="match status" value="1"/>
</dbReference>
<dbReference type="Pfam" id="PF07499">
    <property type="entry name" value="RuvA_C"/>
    <property type="match status" value="1"/>
</dbReference>
<dbReference type="SUPFAM" id="SSF50249">
    <property type="entry name" value="Nucleic acid-binding proteins"/>
    <property type="match status" value="1"/>
</dbReference>
<dbReference type="Pfam" id="PF14520">
    <property type="entry name" value="HHH_5"/>
    <property type="match status" value="1"/>
</dbReference>
<accession>A0A0F9M8W3</accession>
<comment type="caution">
    <text evidence="7">The sequence shown here is derived from an EMBL/GenBank/DDBJ whole genome shotgun (WGS) entry which is preliminary data.</text>
</comment>
<dbReference type="AlphaFoldDB" id="A0A0F9M8W3"/>
<dbReference type="InterPro" id="IPR013849">
    <property type="entry name" value="DNA_helicase_Holl-junc_RuvA_I"/>
</dbReference>
<evidence type="ECO:0000313" key="7">
    <source>
        <dbReference type="EMBL" id="KKM65582.1"/>
    </source>
</evidence>
<dbReference type="HAMAP" id="MF_00031">
    <property type="entry name" value="DNA_HJ_migration_RuvA"/>
    <property type="match status" value="1"/>
</dbReference>
<keyword evidence="5" id="KW-0175">Coiled coil</keyword>
<dbReference type="GO" id="GO:0003677">
    <property type="term" value="F:DNA binding"/>
    <property type="evidence" value="ECO:0007669"/>
    <property type="project" value="UniProtKB-KW"/>
</dbReference>
<feature type="domain" description="Helix-hairpin-helix DNA-binding motif class 1" evidence="6">
    <location>
        <begin position="73"/>
        <end position="92"/>
    </location>
</feature>
<reference evidence="7" key="1">
    <citation type="journal article" date="2015" name="Nature">
        <title>Complex archaea that bridge the gap between prokaryotes and eukaryotes.</title>
        <authorList>
            <person name="Spang A."/>
            <person name="Saw J.H."/>
            <person name="Jorgensen S.L."/>
            <person name="Zaremba-Niedzwiedzka K."/>
            <person name="Martijn J."/>
            <person name="Lind A.E."/>
            <person name="van Eijk R."/>
            <person name="Schleper C."/>
            <person name="Guy L."/>
            <person name="Ettema T.J."/>
        </authorList>
    </citation>
    <scope>NUCLEOTIDE SEQUENCE</scope>
</reference>
<evidence type="ECO:0000256" key="4">
    <source>
        <dbReference type="ARBA" id="ARBA00023204"/>
    </source>
</evidence>
<evidence type="ECO:0000259" key="6">
    <source>
        <dbReference type="SMART" id="SM00278"/>
    </source>
</evidence>
<dbReference type="Gene3D" id="2.40.50.140">
    <property type="entry name" value="Nucleic acid-binding proteins"/>
    <property type="match status" value="1"/>
</dbReference>
<name>A0A0F9M8W3_9ZZZZ</name>
<dbReference type="InterPro" id="IPR012340">
    <property type="entry name" value="NA-bd_OB-fold"/>
</dbReference>
<keyword evidence="3" id="KW-0238">DNA-binding</keyword>
<dbReference type="InterPro" id="IPR010994">
    <property type="entry name" value="RuvA_2-like"/>
</dbReference>
<evidence type="ECO:0000256" key="1">
    <source>
        <dbReference type="ARBA" id="ARBA00022490"/>
    </source>
</evidence>
<sequence>MIAYLKGNMIQKSSNQVVLDIGGVGYCVWIPLSTYLKLGGLNEIVELFIYTHVTDNSLSLYGFSSKDEREIFLKLISISGIGPKLSLNILSGIEASDLEEAIKRSDVARISLIPGIGKKTALRIAVELQEKLEEKEKMLEVKGSQEKEDVISALTNLGFKRKEVERIVEILY</sequence>
<dbReference type="GO" id="GO:0006281">
    <property type="term" value="P:DNA repair"/>
    <property type="evidence" value="ECO:0007669"/>
    <property type="project" value="UniProtKB-KW"/>
</dbReference>
<organism evidence="7">
    <name type="scientific">marine sediment metagenome</name>
    <dbReference type="NCBI Taxonomy" id="412755"/>
    <lineage>
        <taxon>unclassified sequences</taxon>
        <taxon>metagenomes</taxon>
        <taxon>ecological metagenomes</taxon>
    </lineage>
</organism>
<dbReference type="GO" id="GO:0009379">
    <property type="term" value="C:Holliday junction helicase complex"/>
    <property type="evidence" value="ECO:0007669"/>
    <property type="project" value="InterPro"/>
</dbReference>
<dbReference type="GO" id="GO:0006310">
    <property type="term" value="P:DNA recombination"/>
    <property type="evidence" value="ECO:0007669"/>
    <property type="project" value="InterPro"/>
</dbReference>
<dbReference type="InterPro" id="IPR011114">
    <property type="entry name" value="RuvA_C"/>
</dbReference>
<dbReference type="InterPro" id="IPR003583">
    <property type="entry name" value="Hlx-hairpin-Hlx_DNA-bd_motif"/>
</dbReference>
<gene>
    <name evidence="7" type="ORF">LCGC14_1489780</name>
</gene>
<dbReference type="NCBIfam" id="TIGR00084">
    <property type="entry name" value="ruvA"/>
    <property type="match status" value="1"/>
</dbReference>